<keyword evidence="3 6" id="KW-1133">Transmembrane helix</keyword>
<evidence type="ECO:0000256" key="3">
    <source>
        <dbReference type="ARBA" id="ARBA00022989"/>
    </source>
</evidence>
<protein>
    <submittedName>
        <fullName evidence="8">MFS transporter</fullName>
    </submittedName>
</protein>
<feature type="transmembrane region" description="Helical" evidence="6">
    <location>
        <begin position="75"/>
        <end position="95"/>
    </location>
</feature>
<dbReference type="Gene3D" id="1.20.1250.20">
    <property type="entry name" value="MFS general substrate transporter like domains"/>
    <property type="match status" value="1"/>
</dbReference>
<feature type="region of interest" description="Disordered" evidence="5">
    <location>
        <begin position="1"/>
        <end position="28"/>
    </location>
</feature>
<evidence type="ECO:0000256" key="4">
    <source>
        <dbReference type="ARBA" id="ARBA00023136"/>
    </source>
</evidence>
<dbReference type="Proteomes" id="UP001282474">
    <property type="component" value="Unassembled WGS sequence"/>
</dbReference>
<dbReference type="SUPFAM" id="SSF103473">
    <property type="entry name" value="MFS general substrate transporter"/>
    <property type="match status" value="1"/>
</dbReference>
<gene>
    <name evidence="8" type="ORF">PV383_39470</name>
</gene>
<dbReference type="PANTHER" id="PTHR23501:SF197">
    <property type="entry name" value="COMD"/>
    <property type="match status" value="1"/>
</dbReference>
<evidence type="ECO:0000256" key="1">
    <source>
        <dbReference type="ARBA" id="ARBA00004651"/>
    </source>
</evidence>
<name>A0ABU4N1K0_9ACTN</name>
<dbReference type="PROSITE" id="PS00217">
    <property type="entry name" value="SUGAR_TRANSPORT_2"/>
    <property type="match status" value="1"/>
</dbReference>
<evidence type="ECO:0000256" key="2">
    <source>
        <dbReference type="ARBA" id="ARBA00022692"/>
    </source>
</evidence>
<feature type="transmembrane region" description="Helical" evidence="6">
    <location>
        <begin position="127"/>
        <end position="149"/>
    </location>
</feature>
<comment type="subcellular location">
    <subcellularLocation>
        <location evidence="1">Cell membrane</location>
        <topology evidence="1">Multi-pass membrane protein</topology>
    </subcellularLocation>
</comment>
<feature type="transmembrane region" description="Helical" evidence="6">
    <location>
        <begin position="161"/>
        <end position="179"/>
    </location>
</feature>
<feature type="transmembrane region" description="Helical" evidence="6">
    <location>
        <begin position="185"/>
        <end position="207"/>
    </location>
</feature>
<organism evidence="8 9">
    <name type="scientific">Streptomyces caniscabiei</name>
    <dbReference type="NCBI Taxonomy" id="2746961"/>
    <lineage>
        <taxon>Bacteria</taxon>
        <taxon>Bacillati</taxon>
        <taxon>Actinomycetota</taxon>
        <taxon>Actinomycetes</taxon>
        <taxon>Kitasatosporales</taxon>
        <taxon>Streptomycetaceae</taxon>
        <taxon>Streptomyces</taxon>
    </lineage>
</organism>
<dbReference type="RefSeq" id="WP_193381942.1">
    <property type="nucleotide sequence ID" value="NZ_JABXWF010000039.1"/>
</dbReference>
<keyword evidence="4 6" id="KW-0472">Membrane</keyword>
<accession>A0ABU4N1K0</accession>
<evidence type="ECO:0000259" key="7">
    <source>
        <dbReference type="PROSITE" id="PS50850"/>
    </source>
</evidence>
<dbReference type="PANTHER" id="PTHR23501">
    <property type="entry name" value="MAJOR FACILITATOR SUPERFAMILY"/>
    <property type="match status" value="1"/>
</dbReference>
<dbReference type="InterPro" id="IPR005829">
    <property type="entry name" value="Sugar_transporter_CS"/>
</dbReference>
<feature type="domain" description="Major facilitator superfamily (MFS) profile" evidence="7">
    <location>
        <begin position="33"/>
        <end position="271"/>
    </location>
</feature>
<keyword evidence="2 6" id="KW-0812">Transmembrane</keyword>
<evidence type="ECO:0000256" key="6">
    <source>
        <dbReference type="SAM" id="Phobius"/>
    </source>
</evidence>
<evidence type="ECO:0000313" key="9">
    <source>
        <dbReference type="Proteomes" id="UP001282474"/>
    </source>
</evidence>
<sequence>MPQRPGRAPLRPEAATTTPHTRDTRHTRHTPLMAAVRRTGPMVRDRAASLLLPPLVLTILLCQLDLSAAHGGPSWTATGSPLLTAAALPALGALADRHGRRCAVIGSLALLVAGTVLGAAARDAGPLLAARVVQGLGTGGATAGVVALFAERVPARERGPYLATLVGASVLALSTGRLADVTLATHLWVPWATVSLGALALALATALPPPRHERACGDYRRAGLLLLAVTALVHLTTRARTTPAPAVDGALRVILDAIGWLTPLLPGLPVT</sequence>
<dbReference type="PROSITE" id="PS50850">
    <property type="entry name" value="MFS"/>
    <property type="match status" value="1"/>
</dbReference>
<comment type="caution">
    <text evidence="8">The sequence shown here is derived from an EMBL/GenBank/DDBJ whole genome shotgun (WGS) entry which is preliminary data.</text>
</comment>
<proteinExistence type="predicted"/>
<feature type="transmembrane region" description="Helical" evidence="6">
    <location>
        <begin position="102"/>
        <end position="121"/>
    </location>
</feature>
<dbReference type="EMBL" id="JARAWJ010000048">
    <property type="protein sequence ID" value="MDX3043206.1"/>
    <property type="molecule type" value="Genomic_DNA"/>
</dbReference>
<dbReference type="InterPro" id="IPR036259">
    <property type="entry name" value="MFS_trans_sf"/>
</dbReference>
<dbReference type="Pfam" id="PF07690">
    <property type="entry name" value="MFS_1"/>
    <property type="match status" value="1"/>
</dbReference>
<evidence type="ECO:0000313" key="8">
    <source>
        <dbReference type="EMBL" id="MDX3043206.1"/>
    </source>
</evidence>
<reference evidence="8 9" key="1">
    <citation type="journal article" date="2023" name="Microb. Genom.">
        <title>Mesoterricola silvestris gen. nov., sp. nov., Mesoterricola sediminis sp. nov., Geothrix oryzae sp. nov., Geothrix edaphica sp. nov., Geothrix rubra sp. nov., and Geothrix limicola sp. nov., six novel members of Acidobacteriota isolated from soils.</title>
        <authorList>
            <person name="Weisberg A.J."/>
            <person name="Pearce E."/>
            <person name="Kramer C.G."/>
            <person name="Chang J.H."/>
            <person name="Clarke C.R."/>
        </authorList>
    </citation>
    <scope>NUCLEOTIDE SEQUENCE [LARGE SCALE GENOMIC DNA]</scope>
    <source>
        <strain evidence="8 9">NE20-4-1</strain>
    </source>
</reference>
<dbReference type="InterPro" id="IPR020846">
    <property type="entry name" value="MFS_dom"/>
</dbReference>
<feature type="transmembrane region" description="Helical" evidence="6">
    <location>
        <begin position="47"/>
        <end position="69"/>
    </location>
</feature>
<dbReference type="InterPro" id="IPR011701">
    <property type="entry name" value="MFS"/>
</dbReference>
<evidence type="ECO:0000256" key="5">
    <source>
        <dbReference type="SAM" id="MobiDB-lite"/>
    </source>
</evidence>
<keyword evidence="9" id="KW-1185">Reference proteome</keyword>